<sequence>MSITKPKTTRKPIFFPLSFFLSPEGQMVLSSLPLQMLLYFNAFFLPFWCLSEAIMLELKFSLLPLYYQCLLVAAYLTIVGVEAARLFLGYVGNLQEKVPKLAGFLLLSFIIEMPVLLFILTDHQVICMPLEMAVHGVLLCFLISEIVAASFALKDMAKHLARQFYLVQFEGRPGRGAPVVFMQLINEVLHEHKKVLVYLENILIYTETMDDHVPLVRQVLEKLLAVNLYVKIKAYMEFQVGVDGLMDANAMIL</sequence>
<feature type="transmembrane region" description="Helical" evidence="7">
    <location>
        <begin position="65"/>
        <end position="88"/>
    </location>
</feature>
<evidence type="ECO:0000256" key="7">
    <source>
        <dbReference type="SAM" id="Phobius"/>
    </source>
</evidence>
<feature type="transmembrane region" description="Helical" evidence="7">
    <location>
        <begin position="36"/>
        <end position="53"/>
    </location>
</feature>
<evidence type="ECO:0000256" key="6">
    <source>
        <dbReference type="ARBA" id="ARBA00023273"/>
    </source>
</evidence>
<proteinExistence type="predicted"/>
<dbReference type="AlphaFoldDB" id="A0A6I9XCF3"/>
<gene>
    <name evidence="9" type="primary">LOC106538754</name>
</gene>
<protein>
    <submittedName>
        <fullName evidence="9">Transmembrane protein 17A-like</fullName>
    </submittedName>
</protein>
<evidence type="ECO:0000256" key="5">
    <source>
        <dbReference type="ARBA" id="ARBA00023136"/>
    </source>
</evidence>
<dbReference type="GO" id="GO:0035869">
    <property type="term" value="C:ciliary transition zone"/>
    <property type="evidence" value="ECO:0007669"/>
    <property type="project" value="TreeGrafter"/>
</dbReference>
<dbReference type="GO" id="GO:1905515">
    <property type="term" value="P:non-motile cilium assembly"/>
    <property type="evidence" value="ECO:0007669"/>
    <property type="project" value="TreeGrafter"/>
</dbReference>
<dbReference type="InterPro" id="IPR019184">
    <property type="entry name" value="Uncharacterised_TM-17"/>
</dbReference>
<feature type="transmembrane region" description="Helical" evidence="7">
    <location>
        <begin position="100"/>
        <end position="120"/>
    </location>
</feature>
<accession>A0A6I9XCF3</accession>
<evidence type="ECO:0000256" key="2">
    <source>
        <dbReference type="ARBA" id="ARBA00004141"/>
    </source>
</evidence>
<reference evidence="9" key="1">
    <citation type="submission" date="2025-08" db="UniProtKB">
        <authorList>
            <consortium name="RefSeq"/>
        </authorList>
    </citation>
    <scope>IDENTIFICATION</scope>
    <source>
        <tissue evidence="9">Skeletal muscle</tissue>
    </source>
</reference>
<comment type="subcellular location">
    <subcellularLocation>
        <location evidence="1">Cell projection</location>
        <location evidence="1">Cilium</location>
    </subcellularLocation>
    <subcellularLocation>
        <location evidence="2">Membrane</location>
        <topology evidence="2">Multi-pass membrane protein</topology>
    </subcellularLocation>
</comment>
<dbReference type="SUPFAM" id="SSF56672">
    <property type="entry name" value="DNA/RNA polymerases"/>
    <property type="match status" value="1"/>
</dbReference>
<keyword evidence="4 7" id="KW-1133">Transmembrane helix</keyword>
<keyword evidence="6" id="KW-0966">Cell projection</keyword>
<dbReference type="InterPro" id="IPR043502">
    <property type="entry name" value="DNA/RNA_pol_sf"/>
</dbReference>
<evidence type="ECO:0000313" key="8">
    <source>
        <dbReference type="Proteomes" id="UP000504617"/>
    </source>
</evidence>
<dbReference type="GO" id="GO:0016020">
    <property type="term" value="C:membrane"/>
    <property type="evidence" value="ECO:0007669"/>
    <property type="project" value="UniProtKB-SubCell"/>
</dbReference>
<keyword evidence="8" id="KW-1185">Reference proteome</keyword>
<dbReference type="RefSeq" id="XP_013908838.1">
    <property type="nucleotide sequence ID" value="XM_014053363.1"/>
</dbReference>
<dbReference type="Pfam" id="PF09799">
    <property type="entry name" value="Transmemb_17"/>
    <property type="match status" value="1"/>
</dbReference>
<dbReference type="OrthoDB" id="311720at2759"/>
<evidence type="ECO:0000256" key="4">
    <source>
        <dbReference type="ARBA" id="ARBA00022989"/>
    </source>
</evidence>
<keyword evidence="5 7" id="KW-0472">Membrane</keyword>
<dbReference type="Proteomes" id="UP000504617">
    <property type="component" value="Unplaced"/>
</dbReference>
<dbReference type="PANTHER" id="PTHR13531:SF4">
    <property type="entry name" value="TRANSMEMBRANE PROTEIN 17B"/>
    <property type="match status" value="1"/>
</dbReference>
<evidence type="ECO:0000256" key="3">
    <source>
        <dbReference type="ARBA" id="ARBA00022692"/>
    </source>
</evidence>
<dbReference type="GeneID" id="106538754"/>
<keyword evidence="3 7" id="KW-0812">Transmembrane</keyword>
<dbReference type="InterPro" id="IPR043128">
    <property type="entry name" value="Rev_trsase/Diguanyl_cyclase"/>
</dbReference>
<feature type="transmembrane region" description="Helical" evidence="7">
    <location>
        <begin position="132"/>
        <end position="153"/>
    </location>
</feature>
<name>A0A6I9XCF3_9SAUR</name>
<dbReference type="Gene3D" id="3.30.70.270">
    <property type="match status" value="1"/>
</dbReference>
<organism evidence="8 9">
    <name type="scientific">Thamnophis sirtalis</name>
    <dbReference type="NCBI Taxonomy" id="35019"/>
    <lineage>
        <taxon>Eukaryota</taxon>
        <taxon>Metazoa</taxon>
        <taxon>Chordata</taxon>
        <taxon>Craniata</taxon>
        <taxon>Vertebrata</taxon>
        <taxon>Euteleostomi</taxon>
        <taxon>Lepidosauria</taxon>
        <taxon>Squamata</taxon>
        <taxon>Bifurcata</taxon>
        <taxon>Unidentata</taxon>
        <taxon>Episquamata</taxon>
        <taxon>Toxicofera</taxon>
        <taxon>Serpentes</taxon>
        <taxon>Colubroidea</taxon>
        <taxon>Colubridae</taxon>
        <taxon>Natricinae</taxon>
        <taxon>Thamnophis</taxon>
    </lineage>
</organism>
<dbReference type="PANTHER" id="PTHR13531">
    <property type="entry name" value="GEO07735P1-RELATED-RELATED"/>
    <property type="match status" value="1"/>
</dbReference>
<dbReference type="KEGG" id="tsr:106538754"/>
<evidence type="ECO:0000313" key="9">
    <source>
        <dbReference type="RefSeq" id="XP_013908838.1"/>
    </source>
</evidence>
<evidence type="ECO:0000256" key="1">
    <source>
        <dbReference type="ARBA" id="ARBA00004138"/>
    </source>
</evidence>